<evidence type="ECO:0000313" key="2">
    <source>
        <dbReference type="Proteomes" id="UP001295684"/>
    </source>
</evidence>
<keyword evidence="2" id="KW-1185">Reference proteome</keyword>
<name>A0AAD2D917_EUPCR</name>
<dbReference type="Proteomes" id="UP001295684">
    <property type="component" value="Unassembled WGS sequence"/>
</dbReference>
<accession>A0AAD2D917</accession>
<sequence length="122" mass="13767">MIAPKKTNKEEDLSPDEDILNIMKVKQKMESAIKINSFEVNQNKWAEIILGVNLSTKKLEKIPSTMLKPAFTFCEKKIHLGKKKNPPKSESTVVSMPKSTEATEVFRMPGGHFTSNLAKYSK</sequence>
<organism evidence="1 2">
    <name type="scientific">Euplotes crassus</name>
    <dbReference type="NCBI Taxonomy" id="5936"/>
    <lineage>
        <taxon>Eukaryota</taxon>
        <taxon>Sar</taxon>
        <taxon>Alveolata</taxon>
        <taxon>Ciliophora</taxon>
        <taxon>Intramacronucleata</taxon>
        <taxon>Spirotrichea</taxon>
        <taxon>Hypotrichia</taxon>
        <taxon>Euplotida</taxon>
        <taxon>Euplotidae</taxon>
        <taxon>Moneuplotes</taxon>
    </lineage>
</organism>
<dbReference type="AlphaFoldDB" id="A0AAD2D917"/>
<protein>
    <submittedName>
        <fullName evidence="1">Uncharacterized protein</fullName>
    </submittedName>
</protein>
<dbReference type="EMBL" id="CAMPGE010026422">
    <property type="protein sequence ID" value="CAI2384111.1"/>
    <property type="molecule type" value="Genomic_DNA"/>
</dbReference>
<proteinExistence type="predicted"/>
<evidence type="ECO:0000313" key="1">
    <source>
        <dbReference type="EMBL" id="CAI2384111.1"/>
    </source>
</evidence>
<comment type="caution">
    <text evidence="1">The sequence shown here is derived from an EMBL/GenBank/DDBJ whole genome shotgun (WGS) entry which is preliminary data.</text>
</comment>
<reference evidence="1" key="1">
    <citation type="submission" date="2023-07" db="EMBL/GenBank/DDBJ databases">
        <authorList>
            <consortium name="AG Swart"/>
            <person name="Singh M."/>
            <person name="Singh A."/>
            <person name="Seah K."/>
            <person name="Emmerich C."/>
        </authorList>
    </citation>
    <scope>NUCLEOTIDE SEQUENCE</scope>
    <source>
        <strain evidence="1">DP1</strain>
    </source>
</reference>
<gene>
    <name evidence="1" type="ORF">ECRASSUSDP1_LOCUS25632</name>
</gene>